<dbReference type="Proteomes" id="UP001249851">
    <property type="component" value="Unassembled WGS sequence"/>
</dbReference>
<evidence type="ECO:0000313" key="2">
    <source>
        <dbReference type="Proteomes" id="UP001249851"/>
    </source>
</evidence>
<dbReference type="AlphaFoldDB" id="A0AAD9Q677"/>
<evidence type="ECO:0000313" key="1">
    <source>
        <dbReference type="EMBL" id="KAK2555373.1"/>
    </source>
</evidence>
<gene>
    <name evidence="1" type="ORF">P5673_023010</name>
</gene>
<reference evidence="1" key="1">
    <citation type="journal article" date="2023" name="G3 (Bethesda)">
        <title>Whole genome assembly and annotation of the endangered Caribbean coral Acropora cervicornis.</title>
        <authorList>
            <person name="Selwyn J.D."/>
            <person name="Vollmer S.V."/>
        </authorList>
    </citation>
    <scope>NUCLEOTIDE SEQUENCE</scope>
    <source>
        <strain evidence="1">K2</strain>
    </source>
</reference>
<reference evidence="1" key="2">
    <citation type="journal article" date="2023" name="Science">
        <title>Genomic signatures of disease resistance in endangered staghorn corals.</title>
        <authorList>
            <person name="Vollmer S.V."/>
            <person name="Selwyn J.D."/>
            <person name="Despard B.A."/>
            <person name="Roesel C.L."/>
        </authorList>
    </citation>
    <scope>NUCLEOTIDE SEQUENCE</scope>
    <source>
        <strain evidence="1">K2</strain>
    </source>
</reference>
<name>A0AAD9Q677_ACRCE</name>
<dbReference type="EMBL" id="JARQWQ010000063">
    <property type="protein sequence ID" value="KAK2555373.1"/>
    <property type="molecule type" value="Genomic_DNA"/>
</dbReference>
<accession>A0AAD9Q677</accession>
<comment type="caution">
    <text evidence="1">The sequence shown here is derived from an EMBL/GenBank/DDBJ whole genome shotgun (WGS) entry which is preliminary data.</text>
</comment>
<keyword evidence="2" id="KW-1185">Reference proteome</keyword>
<organism evidence="1 2">
    <name type="scientific">Acropora cervicornis</name>
    <name type="common">Staghorn coral</name>
    <dbReference type="NCBI Taxonomy" id="6130"/>
    <lineage>
        <taxon>Eukaryota</taxon>
        <taxon>Metazoa</taxon>
        <taxon>Cnidaria</taxon>
        <taxon>Anthozoa</taxon>
        <taxon>Hexacorallia</taxon>
        <taxon>Scleractinia</taxon>
        <taxon>Astrocoeniina</taxon>
        <taxon>Acroporidae</taxon>
        <taxon>Acropora</taxon>
    </lineage>
</organism>
<proteinExistence type="predicted"/>
<protein>
    <submittedName>
        <fullName evidence="1">Uncharacterized protein</fullName>
    </submittedName>
</protein>
<sequence>MGSTPSKTTFQITQDRSKCKDRDEGVASTKGRLDFLSRELTNVCLEDRSSTEIKSKLDRALCWTSKHDTSWSLEFCNSITELFMEACDAMNRLVEVGNYVAADDIVKRILRFPVVWGTEVFEHLKIESFPRERIETKSAVILVGQYFKPEQFYKNDDRLHRLFSFEVRDAETGQYVFTYYLECSNVLQKLYVLCLSCSGGHLQLATYGKPCPAYWTVREDVLCDFINKEESALRDCNSTLELK</sequence>